<name>A0A5C5GH03_9RHOB</name>
<feature type="domain" description="Histidine kinase" evidence="1">
    <location>
        <begin position="172"/>
        <end position="360"/>
    </location>
</feature>
<dbReference type="Pfam" id="PF07568">
    <property type="entry name" value="HisKA_2"/>
    <property type="match status" value="1"/>
</dbReference>
<dbReference type="AlphaFoldDB" id="A0A5C5GH03"/>
<accession>A0A5C5GH03</accession>
<sequence length="362" mass="39731">MRADEHPQESKRLEELASYDILDTPQDVAFDDIVGLATRICEAPVGLISLVAEGRQWFKSEQGLGEPETDLDRSICAHAIQQSDIFEIPDTLKDERTLDNPICVGDPNLRFYAGAPLITSSGLPLGTLCILDYKPRTLTDLQKTTLRILADQVVARMEGKRALRLAEVQQKEVDHRVKNSLQSIASYARLLGLDAKEEETKLALSTLRSRIETVAALHEALYQSGTDSLIDLGNYLSRVTRLLQNNTPDNIRIKLDPVKARVHSRTATACAVILNEVVANAVKHAFPDGQDGEVTIRCERDADDYRLVCIDNGVGMDDEATPGLGLRIIDSAVNQLGGELERLTLDTGGHGIAITLPMTVDD</sequence>
<evidence type="ECO:0000313" key="2">
    <source>
        <dbReference type="EMBL" id="TNY34035.1"/>
    </source>
</evidence>
<dbReference type="RefSeq" id="WP_140195004.1">
    <property type="nucleotide sequence ID" value="NZ_CP065915.1"/>
</dbReference>
<dbReference type="InterPro" id="IPR036890">
    <property type="entry name" value="HATPase_C_sf"/>
</dbReference>
<dbReference type="Gene3D" id="3.30.450.40">
    <property type="match status" value="1"/>
</dbReference>
<keyword evidence="3" id="KW-1185">Reference proteome</keyword>
<dbReference type="Proteomes" id="UP000314011">
    <property type="component" value="Unassembled WGS sequence"/>
</dbReference>
<dbReference type="InterPro" id="IPR011495">
    <property type="entry name" value="Sig_transdc_His_kin_sub2_dim/P"/>
</dbReference>
<reference evidence="2 3" key="1">
    <citation type="submission" date="2019-06" db="EMBL/GenBank/DDBJ databases">
        <title>Genome of new Rhodobacteraceae sp. SM1903.</title>
        <authorList>
            <person name="Ren X."/>
        </authorList>
    </citation>
    <scope>NUCLEOTIDE SEQUENCE [LARGE SCALE GENOMIC DNA]</scope>
    <source>
        <strain evidence="2 3">SM1903</strain>
    </source>
</reference>
<dbReference type="PROSITE" id="PS50109">
    <property type="entry name" value="HIS_KIN"/>
    <property type="match status" value="1"/>
</dbReference>
<proteinExistence type="predicted"/>
<dbReference type="OrthoDB" id="9816309at2"/>
<dbReference type="EMBL" id="VFFF01000001">
    <property type="protein sequence ID" value="TNY34035.1"/>
    <property type="molecule type" value="Genomic_DNA"/>
</dbReference>
<dbReference type="PANTHER" id="PTHR43102">
    <property type="entry name" value="SLR1143 PROTEIN"/>
    <property type="match status" value="1"/>
</dbReference>
<dbReference type="SMART" id="SM00065">
    <property type="entry name" value="GAF"/>
    <property type="match status" value="1"/>
</dbReference>
<dbReference type="SUPFAM" id="SSF55874">
    <property type="entry name" value="ATPase domain of HSP90 chaperone/DNA topoisomerase II/histidine kinase"/>
    <property type="match status" value="1"/>
</dbReference>
<comment type="caution">
    <text evidence="2">The sequence shown here is derived from an EMBL/GenBank/DDBJ whole genome shotgun (WGS) entry which is preliminary data.</text>
</comment>
<organism evidence="2 3">
    <name type="scientific">Pelagovum pacificum</name>
    <dbReference type="NCBI Taxonomy" id="2588711"/>
    <lineage>
        <taxon>Bacteria</taxon>
        <taxon>Pseudomonadati</taxon>
        <taxon>Pseudomonadota</taxon>
        <taxon>Alphaproteobacteria</taxon>
        <taxon>Rhodobacterales</taxon>
        <taxon>Paracoccaceae</taxon>
        <taxon>Pelagovum</taxon>
    </lineage>
</organism>
<protein>
    <submittedName>
        <fullName evidence="2">GAF domain-containing protein</fullName>
    </submittedName>
</protein>
<dbReference type="InterPro" id="IPR003018">
    <property type="entry name" value="GAF"/>
</dbReference>
<dbReference type="Pfam" id="PF02518">
    <property type="entry name" value="HATPase_c"/>
    <property type="match status" value="1"/>
</dbReference>
<dbReference type="InterPro" id="IPR005467">
    <property type="entry name" value="His_kinase_dom"/>
</dbReference>
<dbReference type="PANTHER" id="PTHR43102:SF2">
    <property type="entry name" value="GAF DOMAIN-CONTAINING PROTEIN"/>
    <property type="match status" value="1"/>
</dbReference>
<evidence type="ECO:0000313" key="3">
    <source>
        <dbReference type="Proteomes" id="UP000314011"/>
    </source>
</evidence>
<dbReference type="Gene3D" id="3.30.565.10">
    <property type="entry name" value="Histidine kinase-like ATPase, C-terminal domain"/>
    <property type="match status" value="1"/>
</dbReference>
<dbReference type="SUPFAM" id="SSF55781">
    <property type="entry name" value="GAF domain-like"/>
    <property type="match status" value="1"/>
</dbReference>
<dbReference type="InterPro" id="IPR029016">
    <property type="entry name" value="GAF-like_dom_sf"/>
</dbReference>
<dbReference type="SMART" id="SM00387">
    <property type="entry name" value="HATPase_c"/>
    <property type="match status" value="1"/>
</dbReference>
<evidence type="ECO:0000259" key="1">
    <source>
        <dbReference type="PROSITE" id="PS50109"/>
    </source>
</evidence>
<gene>
    <name evidence="2" type="ORF">FHY64_12455</name>
</gene>
<dbReference type="InterPro" id="IPR003594">
    <property type="entry name" value="HATPase_dom"/>
</dbReference>